<dbReference type="InterPro" id="IPR021145">
    <property type="entry name" value="Portal_protein_SPP1_Gp6-like"/>
</dbReference>
<name>A0A345BUI5_9BACI</name>
<dbReference type="Pfam" id="PF05133">
    <property type="entry name" value="SPP1_portal"/>
    <property type="match status" value="1"/>
</dbReference>
<evidence type="ECO:0000313" key="3">
    <source>
        <dbReference type="Proteomes" id="UP000252100"/>
    </source>
</evidence>
<sequence length="490" mass="56188">MATITKHKGRRFPKEANDHYRYKMGDNTPSELLLDNIKDLQDMVQNHMAYQRPRLEELDDYYLGDNTTILHDRERHQAEDHKADYRATHNYAKYVSQFIVGYLAGNPITVQHEDESTEEVISQINRLNDTDALNSDLVLDLSIYGRAYELLYRNRRDENRIAVSSPLNTFVIYDDTVEQLPIAAVRYHKNEMLESDPFKVDVYTDSEIIRYQSESNAVIVLYEVEREPHFFGGVPINEYANNRFRQGDFENVLNLIDLYDAAQSDTANYMTDLNDAMLKITGNLEMSREDASDMKQSNILFLKTEPDADGRQGNADADYIYKEYDVQGSEAYKGRLQTDIHKFTNTPDMQDENFSGHQSGESLKYKLFGLDQVRAIKERLFRRSLTNRYRLLGNILNVSAELSGGNMDGLTIQFTPNLPRSLTDEVSMFSDLGGQLSEETMLAMLSIVEDPQAEIDRLNAERTGQMNPNRDYISNRQGGEGEGEENAGQS</sequence>
<evidence type="ECO:0000256" key="1">
    <source>
        <dbReference type="SAM" id="MobiDB-lite"/>
    </source>
</evidence>
<feature type="region of interest" description="Disordered" evidence="1">
    <location>
        <begin position="460"/>
        <end position="490"/>
    </location>
</feature>
<proteinExistence type="predicted"/>
<keyword evidence="3" id="KW-1185">Reference proteome</keyword>
<dbReference type="KEGG" id="rue:DT065_00360"/>
<protein>
    <submittedName>
        <fullName evidence="2">Phage portal protein</fullName>
    </submittedName>
</protein>
<dbReference type="AlphaFoldDB" id="A0A345BUI5"/>
<accession>A0A345BUI5</accession>
<dbReference type="OrthoDB" id="3189403at2"/>
<dbReference type="NCBIfam" id="TIGR01538">
    <property type="entry name" value="portal_SPP1"/>
    <property type="match status" value="1"/>
</dbReference>
<gene>
    <name evidence="2" type="ORF">DT065_00360</name>
</gene>
<dbReference type="RefSeq" id="WP_114369868.1">
    <property type="nucleotide sequence ID" value="NZ_CP031092.1"/>
</dbReference>
<feature type="compositionally biased region" description="Polar residues" evidence="1">
    <location>
        <begin position="462"/>
        <end position="477"/>
    </location>
</feature>
<dbReference type="EMBL" id="CP031092">
    <property type="protein sequence ID" value="AXF54616.1"/>
    <property type="molecule type" value="Genomic_DNA"/>
</dbReference>
<dbReference type="Proteomes" id="UP000252100">
    <property type="component" value="Chromosome"/>
</dbReference>
<evidence type="ECO:0000313" key="2">
    <source>
        <dbReference type="EMBL" id="AXF54616.1"/>
    </source>
</evidence>
<organism evidence="2 3">
    <name type="scientific">Salicibibacter kimchii</name>
    <dbReference type="NCBI Taxonomy" id="2099786"/>
    <lineage>
        <taxon>Bacteria</taxon>
        <taxon>Bacillati</taxon>
        <taxon>Bacillota</taxon>
        <taxon>Bacilli</taxon>
        <taxon>Bacillales</taxon>
        <taxon>Bacillaceae</taxon>
        <taxon>Salicibibacter</taxon>
    </lineage>
</organism>
<dbReference type="InterPro" id="IPR006428">
    <property type="entry name" value="Portal_SPP1-type"/>
</dbReference>
<reference evidence="2 3" key="1">
    <citation type="journal article" date="2018" name="J. Microbiol.">
        <title>Salicibibacter kimchii gen. nov., sp. nov., a moderately halophilic and alkalitolerant bacterium in the family Bacillaceae, isolated from kimchi.</title>
        <authorList>
            <person name="Jang J.Y."/>
            <person name="Oh Y.J."/>
            <person name="Lim S.K."/>
            <person name="Park H.K."/>
            <person name="Lee C."/>
            <person name="Kim J.Y."/>
            <person name="Lee M.A."/>
            <person name="Choi H.J."/>
        </authorList>
    </citation>
    <scope>NUCLEOTIDE SEQUENCE [LARGE SCALE GENOMIC DNA]</scope>
    <source>
        <strain evidence="2 3">NKC1-1</strain>
    </source>
</reference>
<feature type="compositionally biased region" description="Acidic residues" evidence="1">
    <location>
        <begin position="481"/>
        <end position="490"/>
    </location>
</feature>